<organism evidence="1 2">
    <name type="scientific">Knoellia subterranea KCTC 19937</name>
    <dbReference type="NCBI Taxonomy" id="1385521"/>
    <lineage>
        <taxon>Bacteria</taxon>
        <taxon>Bacillati</taxon>
        <taxon>Actinomycetota</taxon>
        <taxon>Actinomycetes</taxon>
        <taxon>Micrococcales</taxon>
        <taxon>Intrasporangiaceae</taxon>
        <taxon>Knoellia</taxon>
    </lineage>
</organism>
<dbReference type="STRING" id="1385521.N803_14390"/>
<sequence>MLALALTSCSSPVVSVEESDTEVRLTATIDRVGPMGSEDDCADSARVELRRPLGERVVIDQSSGERRDVAAPD</sequence>
<protein>
    <submittedName>
        <fullName evidence="1">Uncharacterized protein</fullName>
    </submittedName>
</protein>
<evidence type="ECO:0000313" key="1">
    <source>
        <dbReference type="EMBL" id="KGN37608.1"/>
    </source>
</evidence>
<comment type="caution">
    <text evidence="1">The sequence shown here is derived from an EMBL/GenBank/DDBJ whole genome shotgun (WGS) entry which is preliminary data.</text>
</comment>
<accession>A0A0A0JKJ5</accession>
<proteinExistence type="predicted"/>
<dbReference type="Proteomes" id="UP000030011">
    <property type="component" value="Unassembled WGS sequence"/>
</dbReference>
<reference evidence="1 2" key="1">
    <citation type="submission" date="2013-08" db="EMBL/GenBank/DDBJ databases">
        <title>The genome sequence of Knoellia subterranea.</title>
        <authorList>
            <person name="Zhu W."/>
            <person name="Wang G."/>
        </authorList>
    </citation>
    <scope>NUCLEOTIDE SEQUENCE [LARGE SCALE GENOMIC DNA]</scope>
    <source>
        <strain evidence="1 2">KCTC 19937</strain>
    </source>
</reference>
<name>A0A0A0JKJ5_9MICO</name>
<keyword evidence="2" id="KW-1185">Reference proteome</keyword>
<dbReference type="AlphaFoldDB" id="A0A0A0JKJ5"/>
<dbReference type="EMBL" id="AVPK01000005">
    <property type="protein sequence ID" value="KGN37608.1"/>
    <property type="molecule type" value="Genomic_DNA"/>
</dbReference>
<evidence type="ECO:0000313" key="2">
    <source>
        <dbReference type="Proteomes" id="UP000030011"/>
    </source>
</evidence>
<gene>
    <name evidence="1" type="ORF">N803_14390</name>
</gene>